<dbReference type="Proteomes" id="UP000654004">
    <property type="component" value="Unassembled WGS sequence"/>
</dbReference>
<keyword evidence="3" id="KW-1185">Reference proteome</keyword>
<protein>
    <recommendedName>
        <fullName evidence="4">Pyrrolidone-carboxylate peptidase</fullName>
    </recommendedName>
</protein>
<dbReference type="InterPro" id="IPR036440">
    <property type="entry name" value="Peptidase_C15-like_sf"/>
</dbReference>
<evidence type="ECO:0000313" key="2">
    <source>
        <dbReference type="EMBL" id="GGP98001.1"/>
    </source>
</evidence>
<dbReference type="Gene3D" id="3.40.630.20">
    <property type="entry name" value="Peptidase C15, pyroglutamyl peptidase I-like"/>
    <property type="match status" value="1"/>
</dbReference>
<proteinExistence type="predicted"/>
<dbReference type="EMBL" id="BMQW01000012">
    <property type="protein sequence ID" value="GGP98001.1"/>
    <property type="molecule type" value="Genomic_DNA"/>
</dbReference>
<reference evidence="3" key="1">
    <citation type="journal article" date="2019" name="Int. J. Syst. Evol. Microbiol.">
        <title>The Global Catalogue of Microorganisms (GCM) 10K type strain sequencing project: providing services to taxonomists for standard genome sequencing and annotation.</title>
        <authorList>
            <consortium name="The Broad Institute Genomics Platform"/>
            <consortium name="The Broad Institute Genome Sequencing Center for Infectious Disease"/>
            <person name="Wu L."/>
            <person name="Ma J."/>
        </authorList>
    </citation>
    <scope>NUCLEOTIDE SEQUENCE [LARGE SCALE GENOMIC DNA]</scope>
    <source>
        <strain evidence="3">JCM 32305</strain>
    </source>
</reference>
<comment type="caution">
    <text evidence="2">The sequence shown here is derived from an EMBL/GenBank/DDBJ whole genome shotgun (WGS) entry which is preliminary data.</text>
</comment>
<feature type="signal peptide" evidence="1">
    <location>
        <begin position="1"/>
        <end position="19"/>
    </location>
</feature>
<dbReference type="RefSeq" id="WP_188958519.1">
    <property type="nucleotide sequence ID" value="NZ_BMQW01000012.1"/>
</dbReference>
<name>A0ABQ2QUC1_9GAMM</name>
<organism evidence="2 3">
    <name type="scientific">Shewanella ulleungensis</name>
    <dbReference type="NCBI Taxonomy" id="2282699"/>
    <lineage>
        <taxon>Bacteria</taxon>
        <taxon>Pseudomonadati</taxon>
        <taxon>Pseudomonadota</taxon>
        <taxon>Gammaproteobacteria</taxon>
        <taxon>Alteromonadales</taxon>
        <taxon>Shewanellaceae</taxon>
        <taxon>Shewanella</taxon>
    </lineage>
</organism>
<dbReference type="SUPFAM" id="SSF53182">
    <property type="entry name" value="Pyrrolidone carboxyl peptidase (pyroglutamate aminopeptidase)"/>
    <property type="match status" value="1"/>
</dbReference>
<feature type="chain" id="PRO_5045126620" description="Pyrrolidone-carboxylate peptidase" evidence="1">
    <location>
        <begin position="20"/>
        <end position="383"/>
    </location>
</feature>
<accession>A0ABQ2QUC1</accession>
<evidence type="ECO:0008006" key="4">
    <source>
        <dbReference type="Google" id="ProtNLM"/>
    </source>
</evidence>
<sequence>MLKRLFFLSLISLSTSTLALDLTVEELRIEKMQAAYPAVTSIFSNETKAFQLTLQKATSFDAASALVTEYSDQLWQLAKKQLHNAPKMDDRPLYWARLTSSKVIRSVQPLFELTLGQRQALLDILEQGSRGQHDLLYTQDTHKKVLLTGFDPFLLDKNINQSNPSGIAAIALDGQIIELNGITAEINTVIVPVRYADFDQGLIESILAPYYTLNNVDMIVTVSMGRENFDLERFPGKRRSVTAPDNLNIVAGGTETKPIISKLNDRPLPGDEFVEFSLPVKQMKQAKGPYKVIDNHQVTSLNKQTHKPNSLAELDNEIAVNGSGGGYLSNEISYRSIRLRNQLNSTIPTGHIHTPRIQQYDPEIEKQIVEQIRSMLAHSLSAL</sequence>
<evidence type="ECO:0000256" key="1">
    <source>
        <dbReference type="SAM" id="SignalP"/>
    </source>
</evidence>
<evidence type="ECO:0000313" key="3">
    <source>
        <dbReference type="Proteomes" id="UP000654004"/>
    </source>
</evidence>
<gene>
    <name evidence="2" type="ORF">GCM10009410_34880</name>
</gene>
<keyword evidence="1" id="KW-0732">Signal</keyword>